<feature type="transmembrane region" description="Helical" evidence="7">
    <location>
        <begin position="188"/>
        <end position="211"/>
    </location>
</feature>
<feature type="transmembrane region" description="Helical" evidence="7">
    <location>
        <begin position="7"/>
        <end position="29"/>
    </location>
</feature>
<proteinExistence type="predicted"/>
<feature type="transmembrane region" description="Helical" evidence="7">
    <location>
        <begin position="108"/>
        <end position="131"/>
    </location>
</feature>
<reference evidence="9 10" key="1">
    <citation type="submission" date="2015-09" db="EMBL/GenBank/DDBJ databases">
        <title>Draft genome sequence of Kouleothrix aurantiaca JCM 19913.</title>
        <authorList>
            <person name="Hemp J."/>
        </authorList>
    </citation>
    <scope>NUCLEOTIDE SEQUENCE [LARGE SCALE GENOMIC DNA]</scope>
    <source>
        <strain evidence="9 10">COM-B</strain>
    </source>
</reference>
<evidence type="ECO:0000256" key="1">
    <source>
        <dbReference type="ARBA" id="ARBA00004651"/>
    </source>
</evidence>
<dbReference type="InterPro" id="IPR000515">
    <property type="entry name" value="MetI-like"/>
</dbReference>
<feature type="transmembrane region" description="Helical" evidence="7">
    <location>
        <begin position="143"/>
        <end position="168"/>
    </location>
</feature>
<organism evidence="9 10">
    <name type="scientific">Kouleothrix aurantiaca</name>
    <dbReference type="NCBI Taxonomy" id="186479"/>
    <lineage>
        <taxon>Bacteria</taxon>
        <taxon>Bacillati</taxon>
        <taxon>Chloroflexota</taxon>
        <taxon>Chloroflexia</taxon>
        <taxon>Chloroflexales</taxon>
        <taxon>Roseiflexineae</taxon>
        <taxon>Roseiflexaceae</taxon>
        <taxon>Kouleothrix</taxon>
    </lineage>
</organism>
<comment type="subcellular location">
    <subcellularLocation>
        <location evidence="1">Cell membrane</location>
        <topology evidence="1">Multi-pass membrane protein</topology>
    </subcellularLocation>
</comment>
<dbReference type="AlphaFoldDB" id="A0A0P9CU58"/>
<gene>
    <name evidence="9" type="ORF">SE17_34060</name>
</gene>
<evidence type="ECO:0000256" key="3">
    <source>
        <dbReference type="ARBA" id="ARBA00022475"/>
    </source>
</evidence>
<dbReference type="PROSITE" id="PS50928">
    <property type="entry name" value="ABC_TM1"/>
    <property type="match status" value="1"/>
</dbReference>
<dbReference type="InterPro" id="IPR035906">
    <property type="entry name" value="MetI-like_sf"/>
</dbReference>
<name>A0A0P9CU58_9CHLR</name>
<accession>A0A0P9CU58</accession>
<evidence type="ECO:0000313" key="10">
    <source>
        <dbReference type="Proteomes" id="UP000050509"/>
    </source>
</evidence>
<evidence type="ECO:0000313" key="9">
    <source>
        <dbReference type="EMBL" id="KPV49186.1"/>
    </source>
</evidence>
<evidence type="ECO:0000256" key="7">
    <source>
        <dbReference type="SAM" id="Phobius"/>
    </source>
</evidence>
<dbReference type="SUPFAM" id="SSF161098">
    <property type="entry name" value="MetI-like"/>
    <property type="match status" value="1"/>
</dbReference>
<keyword evidence="5 7" id="KW-1133">Transmembrane helix</keyword>
<feature type="non-terminal residue" evidence="9">
    <location>
        <position position="214"/>
    </location>
</feature>
<dbReference type="GO" id="GO:0005886">
    <property type="term" value="C:plasma membrane"/>
    <property type="evidence" value="ECO:0007669"/>
    <property type="project" value="UniProtKB-SubCell"/>
</dbReference>
<keyword evidence="2" id="KW-0813">Transport</keyword>
<keyword evidence="10" id="KW-1185">Reference proteome</keyword>
<dbReference type="Pfam" id="PF19300">
    <property type="entry name" value="BPD_transp_1_N"/>
    <property type="match status" value="1"/>
</dbReference>
<evidence type="ECO:0000256" key="6">
    <source>
        <dbReference type="ARBA" id="ARBA00023136"/>
    </source>
</evidence>
<feature type="domain" description="ABC transmembrane type-1" evidence="8">
    <location>
        <begin position="104"/>
        <end position="214"/>
    </location>
</feature>
<evidence type="ECO:0000256" key="2">
    <source>
        <dbReference type="ARBA" id="ARBA00022448"/>
    </source>
</evidence>
<dbReference type="EMBL" id="LJCR01002138">
    <property type="protein sequence ID" value="KPV49186.1"/>
    <property type="molecule type" value="Genomic_DNA"/>
</dbReference>
<keyword evidence="3" id="KW-1003">Cell membrane</keyword>
<dbReference type="GO" id="GO:0055085">
    <property type="term" value="P:transmembrane transport"/>
    <property type="evidence" value="ECO:0007669"/>
    <property type="project" value="InterPro"/>
</dbReference>
<sequence length="214" mass="23631">MLKFIAVRLLSAIPVLLGISLVSFIIIQLPPGDFASSLKTNLVNNGVSEREAERQVAAVRQQYGLDQPVMVQYGRWMGNIITKGQFGYSFAYKRDVGEMIAERLPRTLVLALAAHLISTLVGIFTGIYAATHQYSFGDNISTVLAFLGTSIPRFFVARIILYWLAFAVGAQHFTNFNSPQYAFAPWSWAKLVDTLSHVWPVVVIAGFGGIAQNM</sequence>
<evidence type="ECO:0000259" key="8">
    <source>
        <dbReference type="PROSITE" id="PS50928"/>
    </source>
</evidence>
<dbReference type="Proteomes" id="UP000050509">
    <property type="component" value="Unassembled WGS sequence"/>
</dbReference>
<dbReference type="PANTHER" id="PTHR30465">
    <property type="entry name" value="INNER MEMBRANE ABC TRANSPORTER"/>
    <property type="match status" value="1"/>
</dbReference>
<evidence type="ECO:0000256" key="5">
    <source>
        <dbReference type="ARBA" id="ARBA00022989"/>
    </source>
</evidence>
<keyword evidence="6 7" id="KW-0472">Membrane</keyword>
<dbReference type="InterPro" id="IPR045621">
    <property type="entry name" value="BPD_transp_1_N"/>
</dbReference>
<protein>
    <submittedName>
        <fullName evidence="9">ABC transporter permease</fullName>
    </submittedName>
</protein>
<dbReference type="Gene3D" id="1.10.3720.10">
    <property type="entry name" value="MetI-like"/>
    <property type="match status" value="1"/>
</dbReference>
<comment type="caution">
    <text evidence="9">The sequence shown here is derived from an EMBL/GenBank/DDBJ whole genome shotgun (WGS) entry which is preliminary data.</text>
</comment>
<evidence type="ECO:0000256" key="4">
    <source>
        <dbReference type="ARBA" id="ARBA00022692"/>
    </source>
</evidence>
<keyword evidence="4 7" id="KW-0812">Transmembrane</keyword>
<dbReference type="PANTHER" id="PTHR30465:SF43">
    <property type="entry name" value="OLIGOPEPTIDE ABC TRANSPORTER, PERMEASE PROTEIN"/>
    <property type="match status" value="1"/>
</dbReference>